<comment type="caution">
    <text evidence="6">The sequence shown here is derived from an EMBL/GenBank/DDBJ whole genome shotgun (WGS) entry which is preliminary data.</text>
</comment>
<keyword evidence="1 5" id="KW-0723">Serine/threonine-protein kinase</keyword>
<dbReference type="PANTHER" id="PTHR31756">
    <property type="entry name" value="PYRUVATE, PHOSPHATE DIKINASE REGULATORY PROTEIN 1, CHLOROPLASTIC"/>
    <property type="match status" value="1"/>
</dbReference>
<dbReference type="PANTHER" id="PTHR31756:SF3">
    <property type="entry name" value="PYRUVATE, PHOSPHATE DIKINASE REGULATORY PROTEIN 1, CHLOROPLASTIC"/>
    <property type="match status" value="1"/>
</dbReference>
<dbReference type="RefSeq" id="WP_149476152.1">
    <property type="nucleotide sequence ID" value="NZ_JAGGMB010000008.1"/>
</dbReference>
<dbReference type="Pfam" id="PF03618">
    <property type="entry name" value="Kinase-PPPase"/>
    <property type="match status" value="1"/>
</dbReference>
<dbReference type="NCBIfam" id="NF003742">
    <property type="entry name" value="PRK05339.1"/>
    <property type="match status" value="1"/>
</dbReference>
<dbReference type="EC" id="2.7.11.32" evidence="5"/>
<comment type="similarity">
    <text evidence="5">Belongs to the pyruvate, phosphate/water dikinase regulatory protein family. PDRP subfamily.</text>
</comment>
<keyword evidence="7" id="KW-1185">Reference proteome</keyword>
<keyword evidence="3 5" id="KW-0547">Nucleotide-binding</keyword>
<reference evidence="6" key="1">
    <citation type="submission" date="2021-03" db="EMBL/GenBank/DDBJ databases">
        <title>Genomic Encyclopedia of Type Strains, Phase IV (KMG-IV): sequencing the most valuable type-strain genomes for metagenomic binning, comparative biology and taxonomic classification.</title>
        <authorList>
            <person name="Goeker M."/>
        </authorList>
    </citation>
    <scope>NUCLEOTIDE SEQUENCE</scope>
    <source>
        <strain evidence="6">DSM 107338</strain>
    </source>
</reference>
<dbReference type="OrthoDB" id="9782201at2"/>
<dbReference type="GO" id="GO:0005524">
    <property type="term" value="F:ATP binding"/>
    <property type="evidence" value="ECO:0007669"/>
    <property type="project" value="InterPro"/>
</dbReference>
<sequence>MNVSNLEESAFLTSKNPVIYVVSDMFGDMAENIVKSVTSQLNINSVEIRKVAFRGNHKTIIEVISEAKQQQGIIAFTLVASKIREHLIQIATEKNVIAIDLIGPLFIKIQQLLRQAPGPNQMSDEYYRKIKAINFTIHYDDGKDPKGILEADIVLIGVSRTSKTPLSQYLAYRGLKVVNVPILPEVDPPKELFLVAAKKCFGLAIRPETLIKFRKERLKSMGLSPDGTYASLERIEKELHYFEDVVKRIGCPVVDVSDQAIEESGDFIFDMFHGKAPR</sequence>
<dbReference type="AlphaFoldDB" id="A0A9X1CC75"/>
<dbReference type="InterPro" id="IPR026565">
    <property type="entry name" value="PPDK_reg"/>
</dbReference>
<gene>
    <name evidence="6" type="ORF">J2Z64_002738</name>
</gene>
<protein>
    <recommendedName>
        <fullName evidence="5">Putative pyruvate, phosphate dikinase regulatory protein</fullName>
        <shortName evidence="5">PPDK regulatory protein</shortName>
        <ecNumber evidence="5">2.7.11.32</ecNumber>
        <ecNumber evidence="5">2.7.4.27</ecNumber>
    </recommendedName>
</protein>
<dbReference type="EC" id="2.7.4.27" evidence="5"/>
<keyword evidence="2 5" id="KW-0808">Transferase</keyword>
<comment type="catalytic activity">
    <reaction evidence="5">
        <text>N(tele)-phospho-L-histidyl/L-threonyl-[pyruvate, phosphate dikinase] + ADP = N(tele)-phospho-L-histidyl/O-phospho-L-threonyl-[pyruvate, phosphate dikinase] + AMP + H(+)</text>
        <dbReference type="Rhea" id="RHEA:43692"/>
        <dbReference type="Rhea" id="RHEA-COMP:10650"/>
        <dbReference type="Rhea" id="RHEA-COMP:10651"/>
        <dbReference type="ChEBI" id="CHEBI:15378"/>
        <dbReference type="ChEBI" id="CHEBI:30013"/>
        <dbReference type="ChEBI" id="CHEBI:61977"/>
        <dbReference type="ChEBI" id="CHEBI:83586"/>
        <dbReference type="ChEBI" id="CHEBI:456215"/>
        <dbReference type="ChEBI" id="CHEBI:456216"/>
        <dbReference type="EC" id="2.7.11.32"/>
    </reaction>
</comment>
<dbReference type="GO" id="GO:0004674">
    <property type="term" value="F:protein serine/threonine kinase activity"/>
    <property type="evidence" value="ECO:0007669"/>
    <property type="project" value="UniProtKB-UniRule"/>
</dbReference>
<evidence type="ECO:0000256" key="4">
    <source>
        <dbReference type="ARBA" id="ARBA00022777"/>
    </source>
</evidence>
<evidence type="ECO:0000256" key="1">
    <source>
        <dbReference type="ARBA" id="ARBA00022527"/>
    </source>
</evidence>
<comment type="function">
    <text evidence="5">Bifunctional serine/threonine kinase and phosphorylase involved in the regulation of the pyruvate, phosphate dikinase (PPDK) by catalyzing its phosphorylation/dephosphorylation.</text>
</comment>
<dbReference type="HAMAP" id="MF_00921">
    <property type="entry name" value="PDRP"/>
    <property type="match status" value="1"/>
</dbReference>
<feature type="binding site" evidence="5">
    <location>
        <begin position="157"/>
        <end position="164"/>
    </location>
    <ligand>
        <name>ADP</name>
        <dbReference type="ChEBI" id="CHEBI:456216"/>
    </ligand>
</feature>
<evidence type="ECO:0000256" key="3">
    <source>
        <dbReference type="ARBA" id="ARBA00022741"/>
    </source>
</evidence>
<dbReference type="GO" id="GO:0016776">
    <property type="term" value="F:phosphotransferase activity, phosphate group as acceptor"/>
    <property type="evidence" value="ECO:0007669"/>
    <property type="project" value="UniProtKB-UniRule"/>
</dbReference>
<keyword evidence="4 5" id="KW-0418">Kinase</keyword>
<dbReference type="GO" id="GO:0043531">
    <property type="term" value="F:ADP binding"/>
    <property type="evidence" value="ECO:0007669"/>
    <property type="project" value="UniProtKB-UniRule"/>
</dbReference>
<accession>A0A9X1CC75</accession>
<dbReference type="InterPro" id="IPR005177">
    <property type="entry name" value="Kinase-pyrophosphorylase"/>
</dbReference>
<evidence type="ECO:0000256" key="2">
    <source>
        <dbReference type="ARBA" id="ARBA00022679"/>
    </source>
</evidence>
<comment type="catalytic activity">
    <reaction evidence="5">
        <text>N(tele)-phospho-L-histidyl/O-phospho-L-threonyl-[pyruvate, phosphate dikinase] + phosphate + H(+) = N(tele)-phospho-L-histidyl/L-threonyl-[pyruvate, phosphate dikinase] + diphosphate</text>
        <dbReference type="Rhea" id="RHEA:43696"/>
        <dbReference type="Rhea" id="RHEA-COMP:10650"/>
        <dbReference type="Rhea" id="RHEA-COMP:10651"/>
        <dbReference type="ChEBI" id="CHEBI:15378"/>
        <dbReference type="ChEBI" id="CHEBI:30013"/>
        <dbReference type="ChEBI" id="CHEBI:33019"/>
        <dbReference type="ChEBI" id="CHEBI:43474"/>
        <dbReference type="ChEBI" id="CHEBI:61977"/>
        <dbReference type="ChEBI" id="CHEBI:83586"/>
        <dbReference type="EC" id="2.7.4.27"/>
    </reaction>
</comment>
<evidence type="ECO:0000256" key="5">
    <source>
        <dbReference type="HAMAP-Rule" id="MF_00921"/>
    </source>
</evidence>
<dbReference type="EMBL" id="JAGGMB010000008">
    <property type="protein sequence ID" value="MBP2078474.1"/>
    <property type="molecule type" value="Genomic_DNA"/>
</dbReference>
<dbReference type="Proteomes" id="UP001138793">
    <property type="component" value="Unassembled WGS sequence"/>
</dbReference>
<name>A0A9X1CC75_9BACI</name>
<evidence type="ECO:0000313" key="7">
    <source>
        <dbReference type="Proteomes" id="UP001138793"/>
    </source>
</evidence>
<organism evidence="6 7">
    <name type="scientific">Oceanobacillus polygoni</name>
    <dbReference type="NCBI Taxonomy" id="1235259"/>
    <lineage>
        <taxon>Bacteria</taxon>
        <taxon>Bacillati</taxon>
        <taxon>Bacillota</taxon>
        <taxon>Bacilli</taxon>
        <taxon>Bacillales</taxon>
        <taxon>Bacillaceae</taxon>
        <taxon>Oceanobacillus</taxon>
    </lineage>
</organism>
<proteinExistence type="inferred from homology"/>
<evidence type="ECO:0000313" key="6">
    <source>
        <dbReference type="EMBL" id="MBP2078474.1"/>
    </source>
</evidence>